<feature type="signal peptide" evidence="1">
    <location>
        <begin position="1"/>
        <end position="27"/>
    </location>
</feature>
<dbReference type="KEGG" id="ctai:NCTC12078_02344"/>
<dbReference type="EMBL" id="LR215974">
    <property type="protein sequence ID" value="VFB04321.1"/>
    <property type="molecule type" value="Genomic_DNA"/>
</dbReference>
<reference evidence="2 3" key="1">
    <citation type="submission" date="2019-02" db="EMBL/GenBank/DDBJ databases">
        <authorList>
            <consortium name="Pathogen Informatics"/>
        </authorList>
    </citation>
    <scope>NUCLEOTIDE SEQUENCE [LARGE SCALE GENOMIC DNA]</scope>
    <source>
        <strain evidence="2 3">3012STDY6944375</strain>
    </source>
</reference>
<accession>A0A4U8WD57</accession>
<dbReference type="SUPFAM" id="SSF103647">
    <property type="entry name" value="TSP type-3 repeat"/>
    <property type="match status" value="2"/>
</dbReference>
<dbReference type="InterPro" id="IPR028974">
    <property type="entry name" value="TSP_type-3_rpt"/>
</dbReference>
<feature type="chain" id="PRO_5020347016" evidence="1">
    <location>
        <begin position="28"/>
        <end position="1222"/>
    </location>
</feature>
<evidence type="ECO:0000313" key="2">
    <source>
        <dbReference type="EMBL" id="VFB04321.1"/>
    </source>
</evidence>
<dbReference type="GO" id="GO:0005509">
    <property type="term" value="F:calcium ion binding"/>
    <property type="evidence" value="ECO:0007669"/>
    <property type="project" value="InterPro"/>
</dbReference>
<name>A0A4U8WD57_9FLAO</name>
<dbReference type="RefSeq" id="WP_181951675.1">
    <property type="nucleotide sequence ID" value="NZ_LR215974.1"/>
</dbReference>
<dbReference type="Proteomes" id="UP000290013">
    <property type="component" value="Chromosome"/>
</dbReference>
<evidence type="ECO:0000313" key="3">
    <source>
        <dbReference type="Proteomes" id="UP000290013"/>
    </source>
</evidence>
<organism evidence="2 3">
    <name type="scientific">Chryseobacterium taihuense</name>
    <dbReference type="NCBI Taxonomy" id="1141221"/>
    <lineage>
        <taxon>Bacteria</taxon>
        <taxon>Pseudomonadati</taxon>
        <taxon>Bacteroidota</taxon>
        <taxon>Flavobacteriia</taxon>
        <taxon>Flavobacteriales</taxon>
        <taxon>Weeksellaceae</taxon>
        <taxon>Chryseobacterium group</taxon>
        <taxon>Chryseobacterium</taxon>
    </lineage>
</organism>
<proteinExistence type="predicted"/>
<gene>
    <name evidence="2" type="ORF">NCTC12078_02344</name>
</gene>
<dbReference type="InterPro" id="IPR013783">
    <property type="entry name" value="Ig-like_fold"/>
</dbReference>
<dbReference type="AlphaFoldDB" id="A0A4U8WD57"/>
<keyword evidence="1" id="KW-0732">Signal</keyword>
<evidence type="ECO:0000256" key="1">
    <source>
        <dbReference type="SAM" id="SignalP"/>
    </source>
</evidence>
<protein>
    <submittedName>
        <fullName evidence="2">Uncharacterized protein</fullName>
    </submittedName>
</protein>
<dbReference type="Gene3D" id="2.60.40.10">
    <property type="entry name" value="Immunoglobulins"/>
    <property type="match status" value="2"/>
</dbReference>
<dbReference type="Gene3D" id="4.10.1080.10">
    <property type="entry name" value="TSP type-3 repeat"/>
    <property type="match status" value="2"/>
</dbReference>
<sequence length="1222" mass="127902">MKNKIFVFFLLCLTNFFAYSQSCSVNAGGNITICSTTTNLSGSSSGTTAGNPTWSLVSKPSGATDPVISNGNTFTPTVAGLNTSGNYVFRITLPCSSGGSVSSNVTVTAPGSVSTFTAGSDITNIPATTGIATLNATIPAGYTASWTYYNLYSFERFGTKVTTNATLTNANTATPTLTLTNKSDHTIDPSYVAVLRITSTINPSCFYEDEAIVRFIPNPQIQFNNTNVNFCQPSGGEFTLFLSNASPKFSIRSITPGAAGNNTTSIVMNVISQPVGGNISFNYLDGNVIALQGLNVTGTYRFTLTVTNSTGSFTTPQVTYNYLGTQPKFVNFIDAAYPDQIAFYASAGSAGAVYCNRAGSTTPIVVSFKIDPTDSPANTSTFINSGIAPPGGSPTIIQSGAGTYNRTATITPPSGGWRVGTYRFSVSTSNGTCGSSTQVYYIHISDGNRPAVNVNNFAVCYPGSGSVSATVPLPAIYKGIVNSSYFQDFLGHYELTTLSKPSGSADPVFQAANLRSIESTNTVISNLNAQGEYVFRIKAVPTPGGVADFLGKEYACSGTSLEDTFSVFVSTQINANAGSDFTTGGTTTATLNGNNPTPSNGTWTVVSSPAGTTPTFTNATANNTQVNGLILNGNYTFRWTIATGSCTSSDDVQITVVTPLLDAINDVFNPVTAGSNTASVITNDRNITGAAAVIGTAEGQVSIATSGIWPAGFSLNPDGTISVASTVTAGNYTMNYQICNQITGNPCDIAQVIINVVADPCIISASNPDSDGDGVSDACDLDDDNDGILDINEGYCSSQSVYTLDLNTTLASANATFNANGSTFNLVYTLTSGTPVSGLGNTFTVPFTYSDFNNLVSIQDHRWEGVNIGTTTLSIRPRTDLFYLNLPSNNTNTEDVSAALPFTPDGKYRYLLNTNKLTRLGTFTTTIGNLPPVTGQLSVLSSYTGLNQRSIFNTVSDSSTNNFISNGYYAKMQLQTIANTATTGSSNFYPSSYGQTYTWDYTAFNDGLFPLATNGGNLGLINFAQNTITYCNHRDTDGDGIPDYLDLDSDNDGCPDVVEGGANFQPGATYITGNRLNTNVNANGVPAVPTTTPAITGYTQSGGQTVGDSQNALANGCVCYEDPALVAGATYPVKHGITVLGRAGAENGNWPMLRNSAYTALEGKTKGLVITRNNSPETTIAIPVVGMMVFDTDENAGAGCLKIYTGSGAGEGWKCFSTQGCP</sequence>